<reference evidence="2" key="2">
    <citation type="submission" date="2025-09" db="UniProtKB">
        <authorList>
            <consortium name="Ensembl"/>
        </authorList>
    </citation>
    <scope>IDENTIFICATION</scope>
</reference>
<dbReference type="InterPro" id="IPR000375">
    <property type="entry name" value="Dynamin_stalk"/>
</dbReference>
<dbReference type="Pfam" id="PF01031">
    <property type="entry name" value="Dynamin_M"/>
    <property type="match status" value="1"/>
</dbReference>
<protein>
    <recommendedName>
        <fullName evidence="1">Dynamin stalk domain-containing protein</fullName>
    </recommendedName>
</protein>
<reference evidence="2" key="1">
    <citation type="submission" date="2025-08" db="UniProtKB">
        <authorList>
            <consortium name="Ensembl"/>
        </authorList>
    </citation>
    <scope>IDENTIFICATION</scope>
</reference>
<feature type="domain" description="Dynamin stalk" evidence="1">
    <location>
        <begin position="16"/>
        <end position="140"/>
    </location>
</feature>
<dbReference type="InParanoid" id="A0A674K0B5"/>
<evidence type="ECO:0000313" key="3">
    <source>
        <dbReference type="Proteomes" id="UP000472274"/>
    </source>
</evidence>
<dbReference type="GeneTree" id="ENSGT00940000155686"/>
<name>A0A674K0B5_9SAUR</name>
<keyword evidence="3" id="KW-1185">Reference proteome</keyword>
<dbReference type="Gene3D" id="1.20.120.1240">
    <property type="entry name" value="Dynamin, middle domain"/>
    <property type="match status" value="1"/>
</dbReference>
<accession>A0A674K0B5</accession>
<proteinExistence type="predicted"/>
<organism evidence="2 3">
    <name type="scientific">Terrapene triunguis</name>
    <name type="common">Three-toed box turtle</name>
    <dbReference type="NCBI Taxonomy" id="2587831"/>
    <lineage>
        <taxon>Eukaryota</taxon>
        <taxon>Metazoa</taxon>
        <taxon>Chordata</taxon>
        <taxon>Craniata</taxon>
        <taxon>Vertebrata</taxon>
        <taxon>Euteleostomi</taxon>
        <taxon>Archelosauria</taxon>
        <taxon>Testudinata</taxon>
        <taxon>Testudines</taxon>
        <taxon>Cryptodira</taxon>
        <taxon>Durocryptodira</taxon>
        <taxon>Testudinoidea</taxon>
        <taxon>Emydidae</taxon>
        <taxon>Terrapene</taxon>
    </lineage>
</organism>
<sequence length="269" mass="31119">MWLSNCFTSSSKASCIGHYRKTIQHEVWRFEEQYRGRELPGFTSYKTFEAIVRQRIMALEKPAIEMLKKVIEIVRKSFTEVSKDHFDDFQNLNRAAKDRIEDISKKQSEEAETIIRIHFKMEQLVYCQDNVYRQDLKVIRKETPKEAANSLNPVSLSFNFGPVQNHPAVKDMTYHLEAYFSVSLWIPTTAVFIPFQILQHALTPWVLQGWSNHREKLVGALHPLAAKLPSPPTPCPTTSCSSIPERVASLLLHLHSFPPSRCQTAVWRH</sequence>
<dbReference type="AlphaFoldDB" id="A0A674K0B5"/>
<evidence type="ECO:0000259" key="1">
    <source>
        <dbReference type="Pfam" id="PF01031"/>
    </source>
</evidence>
<dbReference type="Ensembl" id="ENSTMTT00000026720.1">
    <property type="protein sequence ID" value="ENSTMTP00000025792.1"/>
    <property type="gene ID" value="ENSTMTG00000018832.1"/>
</dbReference>
<evidence type="ECO:0000313" key="2">
    <source>
        <dbReference type="Ensembl" id="ENSTMTP00000025792.1"/>
    </source>
</evidence>
<dbReference type="Proteomes" id="UP000472274">
    <property type="component" value="Unplaced"/>
</dbReference>